<evidence type="ECO:0000313" key="1">
    <source>
        <dbReference type="EMBL" id="KAL3654549.1"/>
    </source>
</evidence>
<dbReference type="Proteomes" id="UP001632038">
    <property type="component" value="Unassembled WGS sequence"/>
</dbReference>
<sequence length="289" mass="33347">MKCINDGSTGVTVPDFLMRRSMSFSGMDRAEELQPDDDVSEDVSPMLGENKRRLNHEQVKALEKSFESVNKLEPDRKFSWLGPWACNPDKLLFGVPTKKKISVKIRGKSWLPIEFDAIGNSWLPIDKNQKYYVRTIGNKVRELVISCYKNWASVPEDQQKRVFRRVEIFDLRGTLTDDEYKKVLKSYDHTAASRYSSYKNDAHKHYKAQQENPSRNKAFLDSPEDWKKCYKCGIERVLKGSKSFVIYDMPESSPEAPQGSVSDISILMKELERMSKIIAQRKAKVGMED</sequence>
<accession>A0ABD3EMX8</accession>
<proteinExistence type="predicted"/>
<name>A0ABD3EMX8_9LAMI</name>
<dbReference type="EMBL" id="JAVIJP010000004">
    <property type="protein sequence ID" value="KAL3654549.1"/>
    <property type="molecule type" value="Genomic_DNA"/>
</dbReference>
<evidence type="ECO:0000313" key="2">
    <source>
        <dbReference type="Proteomes" id="UP001632038"/>
    </source>
</evidence>
<comment type="caution">
    <text evidence="1">The sequence shown here is derived from an EMBL/GenBank/DDBJ whole genome shotgun (WGS) entry which is preliminary data.</text>
</comment>
<reference evidence="2" key="1">
    <citation type="journal article" date="2024" name="IScience">
        <title>Strigolactones Initiate the Formation of Haustorium-like Structures in Castilleja.</title>
        <authorList>
            <person name="Buerger M."/>
            <person name="Peterson D."/>
            <person name="Chory J."/>
        </authorList>
    </citation>
    <scope>NUCLEOTIDE SEQUENCE [LARGE SCALE GENOMIC DNA]</scope>
</reference>
<dbReference type="AlphaFoldDB" id="A0ABD3EMX8"/>
<protein>
    <submittedName>
        <fullName evidence="1">Uncharacterized protein</fullName>
    </submittedName>
</protein>
<gene>
    <name evidence="1" type="ORF">CASFOL_001534</name>
</gene>
<keyword evidence="2" id="KW-1185">Reference proteome</keyword>
<organism evidence="1 2">
    <name type="scientific">Castilleja foliolosa</name>
    <dbReference type="NCBI Taxonomy" id="1961234"/>
    <lineage>
        <taxon>Eukaryota</taxon>
        <taxon>Viridiplantae</taxon>
        <taxon>Streptophyta</taxon>
        <taxon>Embryophyta</taxon>
        <taxon>Tracheophyta</taxon>
        <taxon>Spermatophyta</taxon>
        <taxon>Magnoliopsida</taxon>
        <taxon>eudicotyledons</taxon>
        <taxon>Gunneridae</taxon>
        <taxon>Pentapetalae</taxon>
        <taxon>asterids</taxon>
        <taxon>lamiids</taxon>
        <taxon>Lamiales</taxon>
        <taxon>Orobanchaceae</taxon>
        <taxon>Pedicularideae</taxon>
        <taxon>Castillejinae</taxon>
        <taxon>Castilleja</taxon>
    </lineage>
</organism>